<organism evidence="1 3">
    <name type="scientific">Rotaria magnacalcarata</name>
    <dbReference type="NCBI Taxonomy" id="392030"/>
    <lineage>
        <taxon>Eukaryota</taxon>
        <taxon>Metazoa</taxon>
        <taxon>Spiralia</taxon>
        <taxon>Gnathifera</taxon>
        <taxon>Rotifera</taxon>
        <taxon>Eurotatoria</taxon>
        <taxon>Bdelloidea</taxon>
        <taxon>Philodinida</taxon>
        <taxon>Philodinidae</taxon>
        <taxon>Rotaria</taxon>
    </lineage>
</organism>
<protein>
    <submittedName>
        <fullName evidence="1">Uncharacterized protein</fullName>
    </submittedName>
</protein>
<accession>A0A8S2U4K7</accession>
<sequence>MNFTISTGHLVVLTIAWTTRVIFIEVISAEESIHYAAGQ</sequence>
<gene>
    <name evidence="1" type="ORF">BYL167_LOCUS28327</name>
    <name evidence="2" type="ORF">GIL414_LOCUS32234</name>
</gene>
<evidence type="ECO:0000313" key="3">
    <source>
        <dbReference type="Proteomes" id="UP000681967"/>
    </source>
</evidence>
<dbReference type="AlphaFoldDB" id="A0A8S2U4K7"/>
<dbReference type="EMBL" id="CAJOBJ010067817">
    <property type="protein sequence ID" value="CAF4446919.1"/>
    <property type="molecule type" value="Genomic_DNA"/>
</dbReference>
<name>A0A8S2U4K7_9BILA</name>
<proteinExistence type="predicted"/>
<dbReference type="Proteomes" id="UP000681967">
    <property type="component" value="Unassembled WGS sequence"/>
</dbReference>
<reference evidence="1" key="1">
    <citation type="submission" date="2021-02" db="EMBL/GenBank/DDBJ databases">
        <authorList>
            <person name="Nowell W R."/>
        </authorList>
    </citation>
    <scope>NUCLEOTIDE SEQUENCE</scope>
</reference>
<feature type="non-terminal residue" evidence="1">
    <location>
        <position position="39"/>
    </location>
</feature>
<evidence type="ECO:0000313" key="1">
    <source>
        <dbReference type="EMBL" id="CAF4322437.1"/>
    </source>
</evidence>
<evidence type="ECO:0000313" key="2">
    <source>
        <dbReference type="EMBL" id="CAF4446919.1"/>
    </source>
</evidence>
<dbReference type="Proteomes" id="UP000681720">
    <property type="component" value="Unassembled WGS sequence"/>
</dbReference>
<dbReference type="EMBL" id="CAJOBH010039793">
    <property type="protein sequence ID" value="CAF4322437.1"/>
    <property type="molecule type" value="Genomic_DNA"/>
</dbReference>
<comment type="caution">
    <text evidence="1">The sequence shown here is derived from an EMBL/GenBank/DDBJ whole genome shotgun (WGS) entry which is preliminary data.</text>
</comment>